<evidence type="ECO:0000256" key="7">
    <source>
        <dbReference type="ARBA" id="ARBA00023136"/>
    </source>
</evidence>
<feature type="domain" description="Cadherin" evidence="9">
    <location>
        <begin position="563"/>
        <end position="666"/>
    </location>
</feature>
<dbReference type="SUPFAM" id="SSF49313">
    <property type="entry name" value="Cadherin-like"/>
    <property type="match status" value="12"/>
</dbReference>
<evidence type="ECO:0000256" key="3">
    <source>
        <dbReference type="ARBA" id="ARBA00022729"/>
    </source>
</evidence>
<dbReference type="SUPFAM" id="SSF55486">
    <property type="entry name" value="Metalloproteases ('zincins'), catalytic domain"/>
    <property type="match status" value="1"/>
</dbReference>
<feature type="domain" description="Cadherin" evidence="9">
    <location>
        <begin position="1376"/>
        <end position="1479"/>
    </location>
</feature>
<dbReference type="Gene3D" id="3.40.390.10">
    <property type="entry name" value="Collagenase (Catalytic Domain)"/>
    <property type="match status" value="1"/>
</dbReference>
<dbReference type="CDD" id="cd11304">
    <property type="entry name" value="Cadherin_repeat"/>
    <property type="match status" value="12"/>
</dbReference>
<comment type="caution">
    <text evidence="10">The sequence shown here is derived from an EMBL/GenBank/DDBJ whole genome shotgun (WGS) entry which is preliminary data.</text>
</comment>
<gene>
    <name evidence="10" type="ORF">ENQ76_11935</name>
</gene>
<feature type="domain" description="Cadherin" evidence="9">
    <location>
        <begin position="1072"/>
        <end position="1174"/>
    </location>
</feature>
<protein>
    <recommendedName>
        <fullName evidence="9">Cadherin domain-containing protein</fullName>
    </recommendedName>
</protein>
<comment type="subcellular location">
    <subcellularLocation>
        <location evidence="1">Membrane</location>
    </subcellularLocation>
</comment>
<feature type="domain" description="Cadherin" evidence="9">
    <location>
        <begin position="971"/>
        <end position="1073"/>
    </location>
</feature>
<dbReference type="Gene3D" id="2.60.40.60">
    <property type="entry name" value="Cadherins"/>
    <property type="match status" value="12"/>
</dbReference>
<feature type="domain" description="Cadherin" evidence="9">
    <location>
        <begin position="869"/>
        <end position="976"/>
    </location>
</feature>
<dbReference type="FunFam" id="2.60.40.60:FF:000104">
    <property type="entry name" value="cadherin-23 isoform X1"/>
    <property type="match status" value="1"/>
</dbReference>
<keyword evidence="2" id="KW-0812">Transmembrane</keyword>
<evidence type="ECO:0000256" key="8">
    <source>
        <dbReference type="SAM" id="MobiDB-lite"/>
    </source>
</evidence>
<dbReference type="InterPro" id="IPR024079">
    <property type="entry name" value="MetalloPept_cat_dom_sf"/>
</dbReference>
<accession>A0A7C2JZ24</accession>
<dbReference type="Gene3D" id="2.60.120.380">
    <property type="match status" value="1"/>
</dbReference>
<proteinExistence type="predicted"/>
<dbReference type="Pfam" id="PF00028">
    <property type="entry name" value="Cadherin"/>
    <property type="match status" value="12"/>
</dbReference>
<keyword evidence="5" id="KW-0106">Calcium</keyword>
<evidence type="ECO:0000256" key="4">
    <source>
        <dbReference type="ARBA" id="ARBA00022737"/>
    </source>
</evidence>
<reference evidence="10" key="1">
    <citation type="journal article" date="2020" name="mSystems">
        <title>Genome- and Community-Level Interaction Insights into Carbon Utilization and Element Cycling Functions of Hydrothermarchaeota in Hydrothermal Sediment.</title>
        <authorList>
            <person name="Zhou Z."/>
            <person name="Liu Y."/>
            <person name="Xu W."/>
            <person name="Pan J."/>
            <person name="Luo Z.H."/>
            <person name="Li M."/>
        </authorList>
    </citation>
    <scope>NUCLEOTIDE SEQUENCE [LARGE SCALE GENOMIC DNA]</scope>
    <source>
        <strain evidence="10">SpSt-339</strain>
    </source>
</reference>
<feature type="domain" description="Cadherin" evidence="9">
    <location>
        <begin position="1274"/>
        <end position="1381"/>
    </location>
</feature>
<sequence>MHFLDWLSGIRTSRPALRKHRTARTRTPYVHVRGLEPRRLLSAQPLVPEHDADDHAGDCAPALGCLIPPPDPTLMRGQAAAVAEPGPFPDAETFTLHSRPSATKVIYLDFDGHITTNTSWNLAYNRATITTPAFDFEGGTGTFTSNELDRIQKIWARVAEAFSPFDVDVTTEEPALNDLRNTGGTDDRWGIRVAIGGTDSGVLGISAGGVAYLTSFNWDTDTPCFAFSDTLFDDEKFTADVIVHEVGHTLGLGHDGRTSPAETYYAGHGSGPTGWAPIMGVGYYQELVQWSQGEYPAANNTQDDLAIITTQNGFGYRADDHGNSAGSASPLMVDINGVVDDSGVIETRSDEDWFRFNTAGSVSLQIRPAVRFRGQPLNQSPMLDILAEIYDSNGTLVASSNPVDALDATFDLVLSVGTYYLKIDGVGKAANGSDFGYTDYSSLGQYSIAGTMQLQPNEPPVVDDQFLAIAENSPNGTVVGTVVASDPNAGQLLTYAITGGNSGNTFAINPTTGQITVNDPALLDFEAGTTFFLTVQVTDDGTPAFSDSATVTIFVSNVNETPVVMPEAFTVVENPPAGTVLGNITATDPDLGQTHTWAITAGNTGNAFAIDPSSGQITVANPGAILFAVNPVFLLTVEATDNGVPAQAGTATVTVNVIDRNLPPVIADQEFLLSENSPAGAAVGVVAASDPDAGQSIAYAITAGNTNNAFAIDAATGALTVANPTAIDFETNPVFTLTVRVTDNVIPAASSSAQITVRLVNTNDAPSVQSAAFTVIEFSQNGTTVGAVTVTDQDAGQTLTYAITGGNTGNAFAIHATTGVITIANTTAIDFPATPLFALTVTATDNGNPAASGSAIVTINVTDVNRPPVLPDQAFRVFEGSPAGTMVGTLFATDPDAGQPLFFSILGGNTGNAFAIDSTTGKITVNNPVAVDYETNPTFNLTVRIADNTLMPQSDTANILIEVLDVAETPVIQPQTFNVSENRPAGHVVGTVQASHTDPALTLTYAITNGNPDGLFAINAATGQLTITKPTLSYEAQPLITLTVTVTDDGLPMQSRSAPITINVMDLNEAPVFPAMTFNVSENRPIGHIVGTVKAFDQDIGQTLKYAITSGNVDNMFALHPDTGVLTVAQGFLNFEALSQYQLTVTATDNGVPVQSRSGAVTVNVVDLNEAPVLNPQTFNVYENRSIGYVVGTVNAFDQDIGQTLKYAITSGNVNNMFALHPDTGVLTVAQGFLNFEALSQYQLMVTVTDNGVPVQSRATAVTVNVLDLNEAPVLNPQTFTIPERLSAGSLVGTVLAYDQDLGQSLRYTITAGNTNSAFAINATTGQITVSNSQALDYLTNPQFTLNVVVSDNGLPTQSRSGAVTVKLTRSNSRPTIAPQQFSVLENSATGTTVGTVIATDPDPGQTLTYAITAGNANGAFAINSSTGKITVANPSVLNYETVKSFQLTVSSTDSGSPALTGTGTVTIAVLDANEPPVVTVQNFTIAENLALNTVVATLSATDPDGGQDFKYEIVGGNPNSAFSLDPNSGVVRVAAPFMFDYEVNPVLSFLLKVSESTNPQNSSTATVTFQLTNVNDAPTIANQTFTVSRSANNGSSVGTVAAADQDAGQSLKYEIVGENPGTAFGINLTTGVLFVANRNALLLRNSIPVTVKVTDNGPGNLSATATITVNVVNTLTAAASPGSAAGSSGGASQGTLAAETISTPAAARVAPAKRAGQPSVTDAASERGPNQLLERALSASRNRG</sequence>
<dbReference type="GO" id="GO:0005509">
    <property type="term" value="F:calcium ion binding"/>
    <property type="evidence" value="ECO:0007669"/>
    <property type="project" value="InterPro"/>
</dbReference>
<organism evidence="10">
    <name type="scientific">Schlesneria paludicola</name>
    <dbReference type="NCBI Taxonomy" id="360056"/>
    <lineage>
        <taxon>Bacteria</taxon>
        <taxon>Pseudomonadati</taxon>
        <taxon>Planctomycetota</taxon>
        <taxon>Planctomycetia</taxon>
        <taxon>Planctomycetales</taxon>
        <taxon>Planctomycetaceae</taxon>
        <taxon>Schlesneria</taxon>
    </lineage>
</organism>
<dbReference type="PANTHER" id="PTHR24026:SF126">
    <property type="entry name" value="PROTOCADHERIN FAT 4"/>
    <property type="match status" value="1"/>
</dbReference>
<name>A0A7C2JZ24_9PLAN</name>
<dbReference type="InterPro" id="IPR006644">
    <property type="entry name" value="Cadg"/>
</dbReference>
<keyword evidence="7" id="KW-0472">Membrane</keyword>
<dbReference type="GO" id="GO:0005886">
    <property type="term" value="C:plasma membrane"/>
    <property type="evidence" value="ECO:0007669"/>
    <property type="project" value="UniProtKB-SubCell"/>
</dbReference>
<dbReference type="SMART" id="SM00112">
    <property type="entry name" value="CA"/>
    <property type="match status" value="12"/>
</dbReference>
<dbReference type="InterPro" id="IPR002126">
    <property type="entry name" value="Cadherin-like_dom"/>
</dbReference>
<dbReference type="FunFam" id="2.60.40.60:FF:000020">
    <property type="entry name" value="Dachsous cadherin-related 1b"/>
    <property type="match status" value="1"/>
</dbReference>
<dbReference type="PRINTS" id="PR00205">
    <property type="entry name" value="CADHERIN"/>
</dbReference>
<keyword evidence="4" id="KW-0677">Repeat</keyword>
<dbReference type="PANTHER" id="PTHR24026">
    <property type="entry name" value="FAT ATYPICAL CADHERIN-RELATED"/>
    <property type="match status" value="1"/>
</dbReference>
<evidence type="ECO:0000313" key="10">
    <source>
        <dbReference type="EMBL" id="HEN16164.1"/>
    </source>
</evidence>
<dbReference type="SMART" id="SM00736">
    <property type="entry name" value="CADG"/>
    <property type="match status" value="2"/>
</dbReference>
<feature type="domain" description="Cadherin" evidence="9">
    <location>
        <begin position="469"/>
        <end position="568"/>
    </location>
</feature>
<evidence type="ECO:0000256" key="6">
    <source>
        <dbReference type="ARBA" id="ARBA00022989"/>
    </source>
</evidence>
<dbReference type="InterPro" id="IPR015919">
    <property type="entry name" value="Cadherin-like_sf"/>
</dbReference>
<keyword evidence="3" id="KW-0732">Signal</keyword>
<dbReference type="GO" id="GO:0008237">
    <property type="term" value="F:metallopeptidase activity"/>
    <property type="evidence" value="ECO:0007669"/>
    <property type="project" value="InterPro"/>
</dbReference>
<dbReference type="EMBL" id="DSOK01000333">
    <property type="protein sequence ID" value="HEN16164.1"/>
    <property type="molecule type" value="Genomic_DNA"/>
</dbReference>
<feature type="domain" description="Cadherin" evidence="9">
    <location>
        <begin position="665"/>
        <end position="768"/>
    </location>
</feature>
<evidence type="ECO:0000256" key="2">
    <source>
        <dbReference type="ARBA" id="ARBA00022692"/>
    </source>
</evidence>
<feature type="domain" description="Cadherin" evidence="9">
    <location>
        <begin position="1580"/>
        <end position="1684"/>
    </location>
</feature>
<evidence type="ECO:0000256" key="5">
    <source>
        <dbReference type="ARBA" id="ARBA00022837"/>
    </source>
</evidence>
<feature type="domain" description="Cadherin" evidence="9">
    <location>
        <begin position="1478"/>
        <end position="1581"/>
    </location>
</feature>
<feature type="region of interest" description="Disordered" evidence="8">
    <location>
        <begin position="1708"/>
        <end position="1745"/>
    </location>
</feature>
<dbReference type="GO" id="GO:0007156">
    <property type="term" value="P:homophilic cell adhesion via plasma membrane adhesion molecules"/>
    <property type="evidence" value="ECO:0007669"/>
    <property type="project" value="InterPro"/>
</dbReference>
<keyword evidence="6" id="KW-1133">Transmembrane helix</keyword>
<feature type="domain" description="Cadherin" evidence="9">
    <location>
        <begin position="767"/>
        <end position="870"/>
    </location>
</feature>
<evidence type="ECO:0000259" key="9">
    <source>
        <dbReference type="PROSITE" id="PS50268"/>
    </source>
</evidence>
<feature type="domain" description="Cadherin" evidence="9">
    <location>
        <begin position="1173"/>
        <end position="1275"/>
    </location>
</feature>
<dbReference type="PROSITE" id="PS50268">
    <property type="entry name" value="CADHERIN_2"/>
    <property type="match status" value="12"/>
</dbReference>
<evidence type="ECO:0000256" key="1">
    <source>
        <dbReference type="ARBA" id="ARBA00004370"/>
    </source>
</evidence>